<comment type="caution">
    <text evidence="2">The sequence shown here is derived from an EMBL/GenBank/DDBJ whole genome shotgun (WGS) entry which is preliminary data.</text>
</comment>
<dbReference type="AlphaFoldDB" id="A0A9J6RLZ5"/>
<dbReference type="Gene3D" id="3.30.450.40">
    <property type="match status" value="1"/>
</dbReference>
<dbReference type="RefSeq" id="WP_258331685.1">
    <property type="nucleotide sequence ID" value="NZ_JAPTGG010000007.1"/>
</dbReference>
<dbReference type="PANTHER" id="PTHR43102:SF2">
    <property type="entry name" value="GAF DOMAIN-CONTAINING PROTEIN"/>
    <property type="match status" value="1"/>
</dbReference>
<dbReference type="SUPFAM" id="SSF55781">
    <property type="entry name" value="GAF domain-like"/>
    <property type="match status" value="1"/>
</dbReference>
<dbReference type="Pfam" id="PF01590">
    <property type="entry name" value="GAF"/>
    <property type="match status" value="1"/>
</dbReference>
<evidence type="ECO:0000313" key="3">
    <source>
        <dbReference type="Proteomes" id="UP001069090"/>
    </source>
</evidence>
<dbReference type="Proteomes" id="UP001069090">
    <property type="component" value="Unassembled WGS sequence"/>
</dbReference>
<dbReference type="SMART" id="SM00065">
    <property type="entry name" value="GAF"/>
    <property type="match status" value="1"/>
</dbReference>
<reference evidence="2 3" key="1">
    <citation type="submission" date="2022-12" db="EMBL/GenBank/DDBJ databases">
        <title>Dasania phycosphaerae sp. nov., isolated from particulate material of the south coast of Korea.</title>
        <authorList>
            <person name="Jiang Y."/>
        </authorList>
    </citation>
    <scope>NUCLEOTIDE SEQUENCE [LARGE SCALE GENOMIC DNA]</scope>
    <source>
        <strain evidence="2 3">GY-19</strain>
    </source>
</reference>
<organism evidence="2 3">
    <name type="scientific">Dasania phycosphaerae</name>
    <dbReference type="NCBI Taxonomy" id="2950436"/>
    <lineage>
        <taxon>Bacteria</taxon>
        <taxon>Pseudomonadati</taxon>
        <taxon>Pseudomonadota</taxon>
        <taxon>Gammaproteobacteria</taxon>
        <taxon>Cellvibrionales</taxon>
        <taxon>Spongiibacteraceae</taxon>
        <taxon>Dasania</taxon>
    </lineage>
</organism>
<dbReference type="EMBL" id="JAPTGG010000007">
    <property type="protein sequence ID" value="MCZ0865539.1"/>
    <property type="molecule type" value="Genomic_DNA"/>
</dbReference>
<accession>A0A9J6RLZ5</accession>
<gene>
    <name evidence="2" type="ORF">O0V09_10025</name>
</gene>
<name>A0A9J6RLZ5_9GAMM</name>
<sequence>MKTPEIPENEAQRLLDLVAHNILDTKAEERFDRITRLAQRTFKVPIALVSIVDKDRQWFKSRCGLDAEQTPRDISFCGHAILGDSVFAVENALEDERFRDNPLVTGPPNIRFYAGCPLNSAQGYKLGTLCIIDDKPRSFDVENKALLASFAEMVECELHELCHEGN</sequence>
<dbReference type="InterPro" id="IPR029016">
    <property type="entry name" value="GAF-like_dom_sf"/>
</dbReference>
<evidence type="ECO:0000313" key="2">
    <source>
        <dbReference type="EMBL" id="MCZ0865539.1"/>
    </source>
</evidence>
<keyword evidence="3" id="KW-1185">Reference proteome</keyword>
<evidence type="ECO:0000259" key="1">
    <source>
        <dbReference type="SMART" id="SM00065"/>
    </source>
</evidence>
<proteinExistence type="predicted"/>
<protein>
    <submittedName>
        <fullName evidence="2">GAF domain-containing protein</fullName>
    </submittedName>
</protein>
<feature type="domain" description="GAF" evidence="1">
    <location>
        <begin position="26"/>
        <end position="166"/>
    </location>
</feature>
<dbReference type="PANTHER" id="PTHR43102">
    <property type="entry name" value="SLR1143 PROTEIN"/>
    <property type="match status" value="1"/>
</dbReference>
<dbReference type="InterPro" id="IPR003018">
    <property type="entry name" value="GAF"/>
</dbReference>